<dbReference type="GO" id="GO:0043190">
    <property type="term" value="C:ATP-binding cassette (ABC) transporter complex"/>
    <property type="evidence" value="ECO:0007669"/>
    <property type="project" value="InterPro"/>
</dbReference>
<name>A0A9Q7A612_9BACT</name>
<evidence type="ECO:0000313" key="3">
    <source>
        <dbReference type="EMBL" id="QTX31695.1"/>
    </source>
</evidence>
<dbReference type="GO" id="GO:1904680">
    <property type="term" value="F:peptide transmembrane transporter activity"/>
    <property type="evidence" value="ECO:0007669"/>
    <property type="project" value="TreeGrafter"/>
</dbReference>
<dbReference type="PANTHER" id="PTHR30290">
    <property type="entry name" value="PERIPLASMIC BINDING COMPONENT OF ABC TRANSPORTER"/>
    <property type="match status" value="1"/>
</dbReference>
<proteinExistence type="predicted"/>
<keyword evidence="1" id="KW-0732">Signal</keyword>
<dbReference type="InterPro" id="IPR039424">
    <property type="entry name" value="SBP_5"/>
</dbReference>
<organism evidence="3 4">
    <name type="scientific">Aminithiophilus ramosus</name>
    <dbReference type="NCBI Taxonomy" id="3029084"/>
    <lineage>
        <taxon>Bacteria</taxon>
        <taxon>Thermotogati</taxon>
        <taxon>Synergistota</taxon>
        <taxon>Synergistia</taxon>
        <taxon>Synergistales</taxon>
        <taxon>Aminithiophilaceae</taxon>
        <taxon>Aminithiophilus</taxon>
    </lineage>
</organism>
<accession>A0A9Q7A612</accession>
<dbReference type="RefSeq" id="WP_274372868.1">
    <property type="nucleotide sequence ID" value="NZ_CP072943.1"/>
</dbReference>
<evidence type="ECO:0000259" key="2">
    <source>
        <dbReference type="Pfam" id="PF00496"/>
    </source>
</evidence>
<evidence type="ECO:0000313" key="4">
    <source>
        <dbReference type="Proteomes" id="UP000671879"/>
    </source>
</evidence>
<dbReference type="PANTHER" id="PTHR30290:SF64">
    <property type="entry name" value="ABC TRANSPORTER PERIPLASMIC BINDING PROTEIN"/>
    <property type="match status" value="1"/>
</dbReference>
<dbReference type="PIRSF" id="PIRSF002741">
    <property type="entry name" value="MppA"/>
    <property type="match status" value="1"/>
</dbReference>
<dbReference type="SUPFAM" id="SSF53850">
    <property type="entry name" value="Periplasmic binding protein-like II"/>
    <property type="match status" value="1"/>
</dbReference>
<protein>
    <submittedName>
        <fullName evidence="3">DNA-binding protein</fullName>
    </submittedName>
</protein>
<evidence type="ECO:0000256" key="1">
    <source>
        <dbReference type="ARBA" id="ARBA00022729"/>
    </source>
</evidence>
<dbReference type="KEGG" id="aram:KAR29_10085"/>
<dbReference type="GO" id="GO:0042884">
    <property type="term" value="P:microcin transport"/>
    <property type="evidence" value="ECO:0007669"/>
    <property type="project" value="TreeGrafter"/>
</dbReference>
<keyword evidence="4" id="KW-1185">Reference proteome</keyword>
<dbReference type="Pfam" id="PF00496">
    <property type="entry name" value="SBP_bac_5"/>
    <property type="match status" value="1"/>
</dbReference>
<dbReference type="GO" id="GO:0015833">
    <property type="term" value="P:peptide transport"/>
    <property type="evidence" value="ECO:0007669"/>
    <property type="project" value="TreeGrafter"/>
</dbReference>
<dbReference type="GO" id="GO:0030288">
    <property type="term" value="C:outer membrane-bounded periplasmic space"/>
    <property type="evidence" value="ECO:0007669"/>
    <property type="project" value="TreeGrafter"/>
</dbReference>
<reference evidence="4" key="1">
    <citation type="submission" date="2021-04" db="EMBL/GenBank/DDBJ databases">
        <title>A novel Synergistetes isolate from a pyrite-forming mixed culture.</title>
        <authorList>
            <person name="Bunk B."/>
            <person name="Sproer C."/>
            <person name="Spring S."/>
            <person name="Pester M."/>
        </authorList>
    </citation>
    <scope>NUCLEOTIDE SEQUENCE [LARGE SCALE GENOMIC DNA]</scope>
    <source>
        <strain evidence="4">J.5.4.2-T.3.5.2</strain>
    </source>
</reference>
<dbReference type="Gene3D" id="3.90.76.10">
    <property type="entry name" value="Dipeptide-binding Protein, Domain 1"/>
    <property type="match status" value="1"/>
</dbReference>
<feature type="domain" description="Solute-binding protein family 5" evidence="2">
    <location>
        <begin position="80"/>
        <end position="423"/>
    </location>
</feature>
<sequence length="512" mass="57052">MRNGAREMTMKKRLFALFFVLSMLSVVVPGAPGSEAMTLRLEGGNIGVPNPFRHTRRGPGVARMQILYDSLLEKGEEGDIPWLAKSWDVNEDGTVYVFHLREDVFWHDGKPLTAEDVAFTFGYYRKHPPVYGGLTAGGDYIVTDARVLDPHTVVMTLPRYDNTFLPSVGLARILPKHIWESVEDPIAYDGEGLTVGSGPYRMESYDANQGAYRYVAFDRYWGPKPAAEAIEWVPTGDRVLAFEQGDIDLINAPVDLLPRYRNDAAFAIKTVPSLHSYRLMMNMEAVQELRDADVRRAIACAVDREGMVRAIARGSATVSSMGYVPAESPWFNPNIGRYPHDPARAKALLGGRKLAVALLTDNSPEGTKTAELIKLSLASVGVDVVVRSVESRTRDNAMSTGDYELLLVNFGGMGGDPDFLRALYGEEAGLIKGWANEELARLLRAQATERDRDARKAMIFRVQEIVADEVPVVMLFGAVDNFVYRSGKYDGWMCRYDHNKVDHNKLSYLVKE</sequence>
<dbReference type="GO" id="GO:0003677">
    <property type="term" value="F:DNA binding"/>
    <property type="evidence" value="ECO:0007669"/>
    <property type="project" value="UniProtKB-KW"/>
</dbReference>
<dbReference type="InterPro" id="IPR030678">
    <property type="entry name" value="Peptide/Ni-bd"/>
</dbReference>
<dbReference type="InterPro" id="IPR000914">
    <property type="entry name" value="SBP_5_dom"/>
</dbReference>
<keyword evidence="3" id="KW-0238">DNA-binding</keyword>
<dbReference type="AlphaFoldDB" id="A0A9Q7A612"/>
<gene>
    <name evidence="3" type="ORF">KAR29_10085</name>
</gene>
<dbReference type="EMBL" id="CP072943">
    <property type="protein sequence ID" value="QTX31695.1"/>
    <property type="molecule type" value="Genomic_DNA"/>
</dbReference>
<dbReference type="Proteomes" id="UP000671879">
    <property type="component" value="Chromosome"/>
</dbReference>
<dbReference type="Gene3D" id="3.40.190.10">
    <property type="entry name" value="Periplasmic binding protein-like II"/>
    <property type="match status" value="1"/>
</dbReference>
<dbReference type="Gene3D" id="3.10.105.10">
    <property type="entry name" value="Dipeptide-binding Protein, Domain 3"/>
    <property type="match status" value="1"/>
</dbReference>